<dbReference type="OrthoDB" id="8944034at2759"/>
<dbReference type="Ensembl" id="ENSSFOT00015007758.2">
    <property type="protein sequence ID" value="ENSSFOP00015007646.1"/>
    <property type="gene ID" value="ENSSFOG00015005024.2"/>
</dbReference>
<dbReference type="PANTHER" id="PTHR48424">
    <property type="entry name" value="DYNEIN LIGHT CHAIN-RELATED"/>
    <property type="match status" value="1"/>
</dbReference>
<dbReference type="Proteomes" id="UP000694397">
    <property type="component" value="Chromosome 4"/>
</dbReference>
<dbReference type="GeneTree" id="ENSGT01150000287711"/>
<dbReference type="AlphaFoldDB" id="A0A8C9QZC4"/>
<organism evidence="1 2">
    <name type="scientific">Scleropages formosus</name>
    <name type="common">Asian bonytongue</name>
    <name type="synonym">Osteoglossum formosum</name>
    <dbReference type="NCBI Taxonomy" id="113540"/>
    <lineage>
        <taxon>Eukaryota</taxon>
        <taxon>Metazoa</taxon>
        <taxon>Chordata</taxon>
        <taxon>Craniata</taxon>
        <taxon>Vertebrata</taxon>
        <taxon>Euteleostomi</taxon>
        <taxon>Actinopterygii</taxon>
        <taxon>Neopterygii</taxon>
        <taxon>Teleostei</taxon>
        <taxon>Osteoglossocephala</taxon>
        <taxon>Osteoglossomorpha</taxon>
        <taxon>Osteoglossiformes</taxon>
        <taxon>Osteoglossidae</taxon>
        <taxon>Scleropages</taxon>
    </lineage>
</organism>
<accession>A0A8C9QZC4</accession>
<keyword evidence="2" id="KW-1185">Reference proteome</keyword>
<proteinExistence type="predicted"/>
<evidence type="ECO:0008006" key="3">
    <source>
        <dbReference type="Google" id="ProtNLM"/>
    </source>
</evidence>
<reference evidence="1 2" key="1">
    <citation type="submission" date="2019-04" db="EMBL/GenBank/DDBJ databases">
        <authorList>
            <consortium name="Wellcome Sanger Institute Data Sharing"/>
        </authorList>
    </citation>
    <scope>NUCLEOTIDE SEQUENCE [LARGE SCALE GENOMIC DNA]</scope>
</reference>
<evidence type="ECO:0000313" key="2">
    <source>
        <dbReference type="Proteomes" id="UP000694397"/>
    </source>
</evidence>
<sequence>MLEKTRLEQQDSHLTQVEVDEVFGFVRYVAAEIPAHNAVPCGVVLLVELLMGGTKHIVVHCILLHVLRHVSILDHSLSVSHDACVQQWRRNTQV</sequence>
<reference evidence="1" key="3">
    <citation type="submission" date="2025-09" db="UniProtKB">
        <authorList>
            <consortium name="Ensembl"/>
        </authorList>
    </citation>
    <scope>IDENTIFICATION</scope>
</reference>
<evidence type="ECO:0000313" key="1">
    <source>
        <dbReference type="Ensembl" id="ENSSFOP00015007646.1"/>
    </source>
</evidence>
<name>A0A8C9QZC4_SCLFO</name>
<protein>
    <recommendedName>
        <fullName evidence="3">Dynein light chain</fullName>
    </recommendedName>
</protein>
<dbReference type="PANTHER" id="PTHR48424:SF3">
    <property type="entry name" value="DYNEIN LIGHT CHAIN-RELATED"/>
    <property type="match status" value="1"/>
</dbReference>
<reference evidence="1" key="2">
    <citation type="submission" date="2025-08" db="UniProtKB">
        <authorList>
            <consortium name="Ensembl"/>
        </authorList>
    </citation>
    <scope>IDENTIFICATION</scope>
</reference>